<dbReference type="AlphaFoldDB" id="A0A154PAH6"/>
<gene>
    <name evidence="1" type="ORF">WN55_10961</name>
</gene>
<keyword evidence="2" id="KW-1185">Reference proteome</keyword>
<proteinExistence type="predicted"/>
<evidence type="ECO:0000313" key="1">
    <source>
        <dbReference type="EMBL" id="KZC08228.1"/>
    </source>
</evidence>
<protein>
    <submittedName>
        <fullName evidence="1">Uncharacterized protein</fullName>
    </submittedName>
</protein>
<accession>A0A154PAH6</accession>
<sequence length="128" mass="14374">MTVADEPVTSMFQYSGSIELVSSTNDPMPLREAVVAVNAAVLSSSSEMRSVVDRRVARVNDIYQNGVRRGEKRSSNWVSVSSRESRIKKHIRTGLENRERYGRGEETVFTALSDTLVDRVKAAMYNKM</sequence>
<dbReference type="Proteomes" id="UP000076502">
    <property type="component" value="Unassembled WGS sequence"/>
</dbReference>
<evidence type="ECO:0000313" key="2">
    <source>
        <dbReference type="Proteomes" id="UP000076502"/>
    </source>
</evidence>
<organism evidence="1 2">
    <name type="scientific">Dufourea novaeangliae</name>
    <name type="common">Sweat bee</name>
    <dbReference type="NCBI Taxonomy" id="178035"/>
    <lineage>
        <taxon>Eukaryota</taxon>
        <taxon>Metazoa</taxon>
        <taxon>Ecdysozoa</taxon>
        <taxon>Arthropoda</taxon>
        <taxon>Hexapoda</taxon>
        <taxon>Insecta</taxon>
        <taxon>Pterygota</taxon>
        <taxon>Neoptera</taxon>
        <taxon>Endopterygota</taxon>
        <taxon>Hymenoptera</taxon>
        <taxon>Apocrita</taxon>
        <taxon>Aculeata</taxon>
        <taxon>Apoidea</taxon>
        <taxon>Anthophila</taxon>
        <taxon>Halictidae</taxon>
        <taxon>Rophitinae</taxon>
        <taxon>Dufourea</taxon>
    </lineage>
</organism>
<dbReference type="EMBL" id="KQ434845">
    <property type="protein sequence ID" value="KZC08228.1"/>
    <property type="molecule type" value="Genomic_DNA"/>
</dbReference>
<name>A0A154PAH6_DUFNO</name>
<reference evidence="1 2" key="1">
    <citation type="submission" date="2015-07" db="EMBL/GenBank/DDBJ databases">
        <title>The genome of Dufourea novaeangliae.</title>
        <authorList>
            <person name="Pan H."/>
            <person name="Kapheim K."/>
        </authorList>
    </citation>
    <scope>NUCLEOTIDE SEQUENCE [LARGE SCALE GENOMIC DNA]</scope>
    <source>
        <strain evidence="1">0120121106</strain>
        <tissue evidence="1">Whole body</tissue>
    </source>
</reference>